<dbReference type="AlphaFoldDB" id="A0A8R1DK66"/>
<accession>A0A8R1DK66</accession>
<protein>
    <submittedName>
        <fullName evidence="1">Uncharacterized protein</fullName>
    </submittedName>
</protein>
<name>A0A8R1DK66_CAEJA</name>
<dbReference type="EnsemblMetazoa" id="CJA04716b.1">
    <property type="protein sequence ID" value="CJA04716b.1"/>
    <property type="gene ID" value="WBGene00123918"/>
</dbReference>
<evidence type="ECO:0000313" key="2">
    <source>
        <dbReference type="Proteomes" id="UP000005237"/>
    </source>
</evidence>
<reference evidence="1" key="2">
    <citation type="submission" date="2022-06" db="UniProtKB">
        <authorList>
            <consortium name="EnsemblMetazoa"/>
        </authorList>
    </citation>
    <scope>IDENTIFICATION</scope>
    <source>
        <strain evidence="1">DF5081</strain>
    </source>
</reference>
<evidence type="ECO:0000313" key="1">
    <source>
        <dbReference type="EnsemblMetazoa" id="CJA04716b.1"/>
    </source>
</evidence>
<reference evidence="2" key="1">
    <citation type="submission" date="2010-08" db="EMBL/GenBank/DDBJ databases">
        <authorList>
            <consortium name="Caenorhabditis japonica Sequencing Consortium"/>
            <person name="Wilson R.K."/>
        </authorList>
    </citation>
    <scope>NUCLEOTIDE SEQUENCE [LARGE SCALE GENOMIC DNA]</scope>
    <source>
        <strain evidence="2">DF5081</strain>
    </source>
</reference>
<dbReference type="Proteomes" id="UP000005237">
    <property type="component" value="Unassembled WGS sequence"/>
</dbReference>
<organism evidence="1 2">
    <name type="scientific">Caenorhabditis japonica</name>
    <dbReference type="NCBI Taxonomy" id="281687"/>
    <lineage>
        <taxon>Eukaryota</taxon>
        <taxon>Metazoa</taxon>
        <taxon>Ecdysozoa</taxon>
        <taxon>Nematoda</taxon>
        <taxon>Chromadorea</taxon>
        <taxon>Rhabditida</taxon>
        <taxon>Rhabditina</taxon>
        <taxon>Rhabditomorpha</taxon>
        <taxon>Rhabditoidea</taxon>
        <taxon>Rhabditidae</taxon>
        <taxon>Peloderinae</taxon>
        <taxon>Caenorhabditis</taxon>
    </lineage>
</organism>
<keyword evidence="2" id="KW-1185">Reference proteome</keyword>
<sequence>MIRTRQSQLRKIRFSNVELSDRHALEIQNLFEIALRQCENIIVENSMLPISFDPVTLNSAKFDHFSWVSSTGSSTVPTDAILQKLQYDMKSAVNKRSFLAEMDSISVEVMCDFLEVCSHVTSNRYQFLCTYFLLFLTTFTLESWLQLPIASFFNLSFHNCDDTWKTRFLTECERRHLTHNYMEFQSKTHANAHVKVSFSQDASTCCIWPVLDVPARTTGQSVCYARYFRNF</sequence>
<proteinExistence type="predicted"/>